<evidence type="ECO:0000313" key="3">
    <source>
        <dbReference type="Proteomes" id="UP001492380"/>
    </source>
</evidence>
<evidence type="ECO:0000256" key="1">
    <source>
        <dbReference type="SAM" id="MobiDB-lite"/>
    </source>
</evidence>
<reference evidence="2 3" key="1">
    <citation type="submission" date="2024-04" db="EMBL/GenBank/DDBJ databases">
        <title>Phyllosticta paracitricarpa is synonymous to the EU quarantine fungus P. citricarpa based on phylogenomic analyses.</title>
        <authorList>
            <consortium name="Lawrence Berkeley National Laboratory"/>
            <person name="Van Ingen-Buijs V.A."/>
            <person name="Van Westerhoven A.C."/>
            <person name="Haridas S."/>
            <person name="Skiadas P."/>
            <person name="Martin F."/>
            <person name="Groenewald J.Z."/>
            <person name="Crous P.W."/>
            <person name="Seidl M.F."/>
        </authorList>
    </citation>
    <scope>NUCLEOTIDE SEQUENCE [LARGE SCALE GENOMIC DNA]</scope>
    <source>
        <strain evidence="2 3">CBS 123374</strain>
    </source>
</reference>
<dbReference type="EMBL" id="JBBWRZ010000006">
    <property type="protein sequence ID" value="KAK8233982.1"/>
    <property type="molecule type" value="Genomic_DNA"/>
</dbReference>
<name>A0ABR1YP42_9PEZI</name>
<gene>
    <name evidence="2" type="ORF">HDK90DRAFT_285961</name>
</gene>
<evidence type="ECO:0000313" key="2">
    <source>
        <dbReference type="EMBL" id="KAK8233982.1"/>
    </source>
</evidence>
<feature type="compositionally biased region" description="Gly residues" evidence="1">
    <location>
        <begin position="30"/>
        <end position="41"/>
    </location>
</feature>
<comment type="caution">
    <text evidence="2">The sequence shown here is derived from an EMBL/GenBank/DDBJ whole genome shotgun (WGS) entry which is preliminary data.</text>
</comment>
<proteinExistence type="predicted"/>
<sequence>MEWARWMMRMCCKRKIRLCSKDAAARSGRGEAGGGGGGGRGGAERGRQPTPRHVLCNSAPTERSCAHGNEQLKEGLAHNFAAYRFFLDTPWTQMWLRAEESAGSSVLTKKNDFFFFFFFFPRTWPFVRGWTDGLTGLAIGGRACVEVVGASLYPSPSPLVAWTAASARRQALRHLHTADGKALEHRGLHCLLIGGGGGGIRTHGGSYDKIYKHVVLGFLSIRAECI</sequence>
<accession>A0ABR1YP42</accession>
<protein>
    <submittedName>
        <fullName evidence="2">Uncharacterized protein</fullName>
    </submittedName>
</protein>
<feature type="region of interest" description="Disordered" evidence="1">
    <location>
        <begin position="26"/>
        <end position="53"/>
    </location>
</feature>
<dbReference type="Proteomes" id="UP001492380">
    <property type="component" value="Unassembled WGS sequence"/>
</dbReference>
<organism evidence="2 3">
    <name type="scientific">Phyllosticta capitalensis</name>
    <dbReference type="NCBI Taxonomy" id="121624"/>
    <lineage>
        <taxon>Eukaryota</taxon>
        <taxon>Fungi</taxon>
        <taxon>Dikarya</taxon>
        <taxon>Ascomycota</taxon>
        <taxon>Pezizomycotina</taxon>
        <taxon>Dothideomycetes</taxon>
        <taxon>Dothideomycetes incertae sedis</taxon>
        <taxon>Botryosphaeriales</taxon>
        <taxon>Phyllostictaceae</taxon>
        <taxon>Phyllosticta</taxon>
    </lineage>
</organism>
<keyword evidence="3" id="KW-1185">Reference proteome</keyword>